<name>A0A0D0RWG8_PSEFL</name>
<comment type="caution">
    <text evidence="1">The sequence shown here is derived from an EMBL/GenBank/DDBJ whole genome shotgun (WGS) entry which is preliminary data.</text>
</comment>
<evidence type="ECO:0000313" key="2">
    <source>
        <dbReference type="Proteomes" id="UP000032210"/>
    </source>
</evidence>
<dbReference type="AlphaFoldDB" id="A0A0D0RWG8"/>
<dbReference type="PATRIC" id="fig|294.125.peg.580"/>
<sequence length="40" mass="4584">MRIQLIQRDQNVVGGLPPMAEYQYPIQSLIHRCRGQASLC</sequence>
<dbReference type="EMBL" id="JXCQ01000004">
    <property type="protein sequence ID" value="KIR23972.1"/>
    <property type="molecule type" value="Genomic_DNA"/>
</dbReference>
<dbReference type="Proteomes" id="UP000032210">
    <property type="component" value="Unassembled WGS sequence"/>
</dbReference>
<organism evidence="1 2">
    <name type="scientific">Pseudomonas fluorescens</name>
    <dbReference type="NCBI Taxonomy" id="294"/>
    <lineage>
        <taxon>Bacteria</taxon>
        <taxon>Pseudomonadati</taxon>
        <taxon>Pseudomonadota</taxon>
        <taxon>Gammaproteobacteria</taxon>
        <taxon>Pseudomonadales</taxon>
        <taxon>Pseudomonadaceae</taxon>
        <taxon>Pseudomonas</taxon>
    </lineage>
</organism>
<proteinExistence type="predicted"/>
<gene>
    <name evidence="1" type="ORF">PFLU3_05660</name>
</gene>
<protein>
    <submittedName>
        <fullName evidence="1">Uncharacterized protein</fullName>
    </submittedName>
</protein>
<evidence type="ECO:0000313" key="1">
    <source>
        <dbReference type="EMBL" id="KIR23972.1"/>
    </source>
</evidence>
<accession>A0A0D0RWG8</accession>
<reference evidence="1 2" key="1">
    <citation type="submission" date="2015-01" db="EMBL/GenBank/DDBJ databases">
        <title>Genome sequence of the beneficial rhizobacterium Pseudomonas fluorescens 2-79.</title>
        <authorList>
            <person name="Thuermer A."/>
            <person name="Daniel R."/>
        </authorList>
    </citation>
    <scope>NUCLEOTIDE SEQUENCE [LARGE SCALE GENOMIC DNA]</scope>
    <source>
        <strain evidence="1 2">2-79</strain>
    </source>
</reference>